<protein>
    <submittedName>
        <fullName evidence="1">Uncharacterized protein</fullName>
    </submittedName>
</protein>
<name>A0AAE0LJL3_9CHLO</name>
<dbReference type="EMBL" id="LGRX02000981">
    <property type="protein sequence ID" value="KAK3287164.1"/>
    <property type="molecule type" value="Genomic_DNA"/>
</dbReference>
<evidence type="ECO:0000313" key="1">
    <source>
        <dbReference type="EMBL" id="KAK3287164.1"/>
    </source>
</evidence>
<evidence type="ECO:0000313" key="2">
    <source>
        <dbReference type="Proteomes" id="UP001190700"/>
    </source>
</evidence>
<proteinExistence type="predicted"/>
<keyword evidence="2" id="KW-1185">Reference proteome</keyword>
<dbReference type="Proteomes" id="UP001190700">
    <property type="component" value="Unassembled WGS sequence"/>
</dbReference>
<accession>A0AAE0LJL3</accession>
<gene>
    <name evidence="1" type="ORF">CYMTET_5311</name>
</gene>
<dbReference type="AlphaFoldDB" id="A0AAE0LJL3"/>
<sequence>MVLGSKPKNTDILHELFVDDLLAMWHNGFQCWDSNTGKVETLRAMLGNGDKATVAIFSIAVRKGGPNLPDGMHVIKNLGDTVSDSLLGADVNKNEVRNHCEARNIRPALWAEGLPHRPSE</sequence>
<comment type="caution">
    <text evidence="1">The sequence shown here is derived from an EMBL/GenBank/DDBJ whole genome shotgun (WGS) entry which is preliminary data.</text>
</comment>
<organism evidence="1 2">
    <name type="scientific">Cymbomonas tetramitiformis</name>
    <dbReference type="NCBI Taxonomy" id="36881"/>
    <lineage>
        <taxon>Eukaryota</taxon>
        <taxon>Viridiplantae</taxon>
        <taxon>Chlorophyta</taxon>
        <taxon>Pyramimonadophyceae</taxon>
        <taxon>Pyramimonadales</taxon>
        <taxon>Pyramimonadaceae</taxon>
        <taxon>Cymbomonas</taxon>
    </lineage>
</organism>
<reference evidence="1 2" key="1">
    <citation type="journal article" date="2015" name="Genome Biol. Evol.">
        <title>Comparative Genomics of a Bacterivorous Green Alga Reveals Evolutionary Causalities and Consequences of Phago-Mixotrophic Mode of Nutrition.</title>
        <authorList>
            <person name="Burns J.A."/>
            <person name="Paasch A."/>
            <person name="Narechania A."/>
            <person name="Kim E."/>
        </authorList>
    </citation>
    <scope>NUCLEOTIDE SEQUENCE [LARGE SCALE GENOMIC DNA]</scope>
    <source>
        <strain evidence="1 2">PLY_AMNH</strain>
    </source>
</reference>